<feature type="domain" description="DNA methylase N-4/N-6" evidence="9">
    <location>
        <begin position="155"/>
        <end position="372"/>
    </location>
</feature>
<evidence type="ECO:0000256" key="7">
    <source>
        <dbReference type="ARBA" id="ARBA00049120"/>
    </source>
</evidence>
<keyword evidence="11" id="KW-1185">Reference proteome</keyword>
<evidence type="ECO:0000313" key="11">
    <source>
        <dbReference type="Proteomes" id="UP000214588"/>
    </source>
</evidence>
<reference evidence="10 11" key="1">
    <citation type="submission" date="2017-06" db="EMBL/GenBank/DDBJ databases">
        <title>Draft Genome Sequence of Natranaerobius trueperi halophilic, alkalithermophilic bacteria from soda lakes.</title>
        <authorList>
            <person name="Zhao B."/>
        </authorList>
    </citation>
    <scope>NUCLEOTIDE SEQUENCE [LARGE SCALE GENOMIC DNA]</scope>
    <source>
        <strain evidence="10 11">DSM 18760</strain>
    </source>
</reference>
<name>A0A226C2W8_9FIRM</name>
<dbReference type="InterPro" id="IPR017985">
    <property type="entry name" value="MeTrfase_CN4_CS"/>
</dbReference>
<dbReference type="REBASE" id="230659">
    <property type="entry name" value="M.Ntr18760ORF800P"/>
</dbReference>
<dbReference type="RefSeq" id="WP_089022398.1">
    <property type="nucleotide sequence ID" value="NZ_NIQC01000001.1"/>
</dbReference>
<dbReference type="SUPFAM" id="SSF53335">
    <property type="entry name" value="S-adenosyl-L-methionine-dependent methyltransferases"/>
    <property type="match status" value="1"/>
</dbReference>
<dbReference type="PROSITE" id="PS00093">
    <property type="entry name" value="N4_MTASE"/>
    <property type="match status" value="1"/>
</dbReference>
<keyword evidence="5" id="KW-0680">Restriction system</keyword>
<comment type="similarity">
    <text evidence="1">Belongs to the N(4)/N(6)-methyltransferase family. N(4) subfamily.</text>
</comment>
<evidence type="ECO:0000256" key="6">
    <source>
        <dbReference type="ARBA" id="ARBA00023125"/>
    </source>
</evidence>
<dbReference type="GO" id="GO:0005737">
    <property type="term" value="C:cytoplasm"/>
    <property type="evidence" value="ECO:0007669"/>
    <property type="project" value="TreeGrafter"/>
</dbReference>
<dbReference type="PANTHER" id="PTHR13370:SF3">
    <property type="entry name" value="TRNA (GUANINE(10)-N2)-METHYLTRANSFERASE HOMOLOG"/>
    <property type="match status" value="1"/>
</dbReference>
<dbReference type="GO" id="GO:0009007">
    <property type="term" value="F:site-specific DNA-methyltransferase (adenine-specific) activity"/>
    <property type="evidence" value="ECO:0007669"/>
    <property type="project" value="TreeGrafter"/>
</dbReference>
<dbReference type="Gene3D" id="3.40.50.150">
    <property type="entry name" value="Vaccinia Virus protein VP39"/>
    <property type="match status" value="1"/>
</dbReference>
<comment type="catalytic activity">
    <reaction evidence="7">
        <text>a 2'-deoxycytidine in DNA + S-adenosyl-L-methionine = an N(4)-methyl-2'-deoxycytidine in DNA + S-adenosyl-L-homocysteine + H(+)</text>
        <dbReference type="Rhea" id="RHEA:16857"/>
        <dbReference type="Rhea" id="RHEA-COMP:11369"/>
        <dbReference type="Rhea" id="RHEA-COMP:13674"/>
        <dbReference type="ChEBI" id="CHEBI:15378"/>
        <dbReference type="ChEBI" id="CHEBI:57856"/>
        <dbReference type="ChEBI" id="CHEBI:59789"/>
        <dbReference type="ChEBI" id="CHEBI:85452"/>
        <dbReference type="ChEBI" id="CHEBI:137933"/>
        <dbReference type="EC" id="2.1.1.113"/>
    </reaction>
</comment>
<dbReference type="PRINTS" id="PR00508">
    <property type="entry name" value="S21N4MTFRASE"/>
</dbReference>
<evidence type="ECO:0000259" key="9">
    <source>
        <dbReference type="Pfam" id="PF01555"/>
    </source>
</evidence>
<dbReference type="Pfam" id="PF01555">
    <property type="entry name" value="N6_N4_Mtase"/>
    <property type="match status" value="1"/>
</dbReference>
<protein>
    <recommendedName>
        <fullName evidence="8">Methyltransferase</fullName>
        <ecNumber evidence="8">2.1.1.-</ecNumber>
    </recommendedName>
</protein>
<dbReference type="InterPro" id="IPR029063">
    <property type="entry name" value="SAM-dependent_MTases_sf"/>
</dbReference>
<dbReference type="Proteomes" id="UP000214588">
    <property type="component" value="Unassembled WGS sequence"/>
</dbReference>
<comment type="caution">
    <text evidence="10">The sequence shown here is derived from an EMBL/GenBank/DDBJ whole genome shotgun (WGS) entry which is preliminary data.</text>
</comment>
<dbReference type="PANTHER" id="PTHR13370">
    <property type="entry name" value="RNA METHYLASE-RELATED"/>
    <property type="match status" value="1"/>
</dbReference>
<dbReference type="EC" id="2.1.1.-" evidence="8"/>
<evidence type="ECO:0000313" key="10">
    <source>
        <dbReference type="EMBL" id="OWZ84974.1"/>
    </source>
</evidence>
<proteinExistence type="inferred from homology"/>
<dbReference type="InterPro" id="IPR001091">
    <property type="entry name" value="RM_Methyltransferase"/>
</dbReference>
<keyword evidence="3" id="KW-0808">Transferase</keyword>
<dbReference type="EMBL" id="NIQC01000001">
    <property type="protein sequence ID" value="OWZ84974.1"/>
    <property type="molecule type" value="Genomic_DNA"/>
</dbReference>
<dbReference type="InterPro" id="IPR002941">
    <property type="entry name" value="DNA_methylase_N4/N6"/>
</dbReference>
<organism evidence="10 11">
    <name type="scientific">Natranaerobius trueperi</name>
    <dbReference type="NCBI Taxonomy" id="759412"/>
    <lineage>
        <taxon>Bacteria</taxon>
        <taxon>Bacillati</taxon>
        <taxon>Bacillota</taxon>
        <taxon>Clostridia</taxon>
        <taxon>Natranaerobiales</taxon>
        <taxon>Natranaerobiaceae</taxon>
        <taxon>Natranaerobius</taxon>
    </lineage>
</organism>
<evidence type="ECO:0000256" key="1">
    <source>
        <dbReference type="ARBA" id="ARBA00010203"/>
    </source>
</evidence>
<sequence>MANTSENRVLELSFDKLTENEMIGIQVLSENFSNNDITIIEEKNRLLVQVNKVDIDKLRKLVLDYNKNSFLKTLLKKILDIKSYGIKENKRWFTGYSGERKVKDRKDKEKSRGKFYYAKDNQFSKTNNHFPSEFENQIICDDSEKVLKQLPDNCIDLVFTSPPYNFGLEYDNHKDYLNWTEYFDKLFRIFKECIRVVKYGGRIVVNVQPLFSDYIPIHHFISNFFIENKLIWKAEILWEKNNYNCKYTAWGSWKSPSNPYFKYSWEFLEVFCKGSMKKNGDKEKIDITADEFKEWVYGKWSIAPERNMQYFNHPSIFPEELARRVLKLFSYQEDVILDPFIGSGTTAVVAKSCNRRYFGIDLSNDYCKIANERLNLQNS</sequence>
<dbReference type="GO" id="GO:0015667">
    <property type="term" value="F:site-specific DNA-methyltransferase (cytosine-N4-specific) activity"/>
    <property type="evidence" value="ECO:0007669"/>
    <property type="project" value="UniProtKB-EC"/>
</dbReference>
<evidence type="ECO:0000256" key="5">
    <source>
        <dbReference type="ARBA" id="ARBA00022747"/>
    </source>
</evidence>
<dbReference type="GO" id="GO:0032259">
    <property type="term" value="P:methylation"/>
    <property type="evidence" value="ECO:0007669"/>
    <property type="project" value="UniProtKB-KW"/>
</dbReference>
<keyword evidence="6" id="KW-0238">DNA-binding</keyword>
<keyword evidence="4" id="KW-0949">S-adenosyl-L-methionine</keyword>
<evidence type="ECO:0000256" key="8">
    <source>
        <dbReference type="RuleBase" id="RU362026"/>
    </source>
</evidence>
<accession>A0A226C2W8</accession>
<keyword evidence="2 10" id="KW-0489">Methyltransferase</keyword>
<dbReference type="AlphaFoldDB" id="A0A226C2W8"/>
<evidence type="ECO:0000256" key="2">
    <source>
        <dbReference type="ARBA" id="ARBA00022603"/>
    </source>
</evidence>
<gene>
    <name evidence="10" type="ORF">CDO51_00800</name>
</gene>
<evidence type="ECO:0000256" key="4">
    <source>
        <dbReference type="ARBA" id="ARBA00022691"/>
    </source>
</evidence>
<dbReference type="GO" id="GO:0003677">
    <property type="term" value="F:DNA binding"/>
    <property type="evidence" value="ECO:0007669"/>
    <property type="project" value="UniProtKB-KW"/>
</dbReference>
<dbReference type="OrthoDB" id="9800801at2"/>
<dbReference type="GO" id="GO:0008170">
    <property type="term" value="F:N-methyltransferase activity"/>
    <property type="evidence" value="ECO:0007669"/>
    <property type="project" value="InterPro"/>
</dbReference>
<evidence type="ECO:0000256" key="3">
    <source>
        <dbReference type="ARBA" id="ARBA00022679"/>
    </source>
</evidence>
<dbReference type="GO" id="GO:0009307">
    <property type="term" value="P:DNA restriction-modification system"/>
    <property type="evidence" value="ECO:0007669"/>
    <property type="project" value="UniProtKB-KW"/>
</dbReference>